<gene>
    <name evidence="2" type="ORF">CfE428DRAFT_4027</name>
</gene>
<evidence type="ECO:0000259" key="1">
    <source>
        <dbReference type="Pfam" id="PF03481"/>
    </source>
</evidence>
<proteinExistence type="predicted"/>
<feature type="domain" description="Threonylcarbamoyl-AMP synthase C-terminal" evidence="1">
    <location>
        <begin position="1"/>
        <end position="35"/>
    </location>
</feature>
<organism evidence="2 3">
    <name type="scientific">Chthoniobacter flavus Ellin428</name>
    <dbReference type="NCBI Taxonomy" id="497964"/>
    <lineage>
        <taxon>Bacteria</taxon>
        <taxon>Pseudomonadati</taxon>
        <taxon>Verrucomicrobiota</taxon>
        <taxon>Spartobacteria</taxon>
        <taxon>Chthoniobacterales</taxon>
        <taxon>Chthoniobacteraceae</taxon>
        <taxon>Chthoniobacter</taxon>
    </lineage>
</organism>
<dbReference type="InterPro" id="IPR038385">
    <property type="entry name" value="Sua5/YwlC_C"/>
</dbReference>
<dbReference type="InterPro" id="IPR005145">
    <property type="entry name" value="Sua5_C"/>
</dbReference>
<dbReference type="AlphaFoldDB" id="B4D538"/>
<dbReference type="Pfam" id="PF03481">
    <property type="entry name" value="Sua5_C"/>
    <property type="match status" value="1"/>
</dbReference>
<dbReference type="Proteomes" id="UP000005824">
    <property type="component" value="Unassembled WGS sequence"/>
</dbReference>
<dbReference type="Gene3D" id="3.40.50.11030">
    <property type="entry name" value="Threonylcarbamoyl-AMP synthase, C-terminal domain"/>
    <property type="match status" value="1"/>
</dbReference>
<dbReference type="EMBL" id="ABVL01000012">
    <property type="protein sequence ID" value="EDY18641.1"/>
    <property type="molecule type" value="Genomic_DNA"/>
</dbReference>
<accession>B4D538</accession>
<sequence>MRRLDEAGLDMILAEEVPEHGLGIAIMDRLRKASA</sequence>
<keyword evidence="3" id="KW-1185">Reference proteome</keyword>
<name>B4D538_9BACT</name>
<evidence type="ECO:0000313" key="3">
    <source>
        <dbReference type="Proteomes" id="UP000005824"/>
    </source>
</evidence>
<reference evidence="2 3" key="1">
    <citation type="journal article" date="2011" name="J. Bacteriol.">
        <title>Genome sequence of Chthoniobacter flavus Ellin428, an aerobic heterotrophic soil bacterium.</title>
        <authorList>
            <person name="Kant R."/>
            <person name="van Passel M.W."/>
            <person name="Palva A."/>
            <person name="Lucas S."/>
            <person name="Lapidus A."/>
            <person name="Glavina Del Rio T."/>
            <person name="Dalin E."/>
            <person name="Tice H."/>
            <person name="Bruce D."/>
            <person name="Goodwin L."/>
            <person name="Pitluck S."/>
            <person name="Larimer F.W."/>
            <person name="Land M.L."/>
            <person name="Hauser L."/>
            <person name="Sangwan P."/>
            <person name="de Vos W.M."/>
            <person name="Janssen P.H."/>
            <person name="Smidt H."/>
        </authorList>
    </citation>
    <scope>NUCLEOTIDE SEQUENCE [LARGE SCALE GENOMIC DNA]</scope>
    <source>
        <strain evidence="2 3">Ellin428</strain>
    </source>
</reference>
<protein>
    <recommendedName>
        <fullName evidence="1">Threonylcarbamoyl-AMP synthase C-terminal domain-containing protein</fullName>
    </recommendedName>
</protein>
<comment type="caution">
    <text evidence="2">The sequence shown here is derived from an EMBL/GenBank/DDBJ whole genome shotgun (WGS) entry which is preliminary data.</text>
</comment>
<dbReference type="InParanoid" id="B4D538"/>
<evidence type="ECO:0000313" key="2">
    <source>
        <dbReference type="EMBL" id="EDY18641.1"/>
    </source>
</evidence>